<sequence length="401" mass="45185">MSTFPFSSTLFWKAKIEAKFYRTLVNVSKSKNSQCACRLSLVKRLHRLFNFDNSLLSLPPTWDSVRQRKLASHMSDPENKGSTTRGVNFDTLGSWNNRLTLPILYEQSVKKGKLIPRVPLEKIGQTSTLGRRKVNEDRYVLEELRPELLYFGIFDGHGGSYAAQYASDHLIDHLCYWMTQTEDLKEVLKRSFCDMNNLLARNLTYYHIDDDLFKTGTTATVCLLRNSTELVVGHVGDSIAILCREGKPIRLSIDHDPENSEEASRIKSKGGHIIHNSQGVAHVNGRLAMTRSLGDVELKSFGVTAQPQLRSIEVKHGSDAFLVMCSDGLSFAISDEEIVNIVNNTDTPDEACYRLSDQAQHFGSEDNVTVIVIPLGAWGKYQKLTGVHMNFGRILTHSRNY</sequence>
<name>A0AAD8FKD4_BIOPF</name>
<dbReference type="Gene3D" id="3.60.40.10">
    <property type="entry name" value="PPM-type phosphatase domain"/>
    <property type="match status" value="1"/>
</dbReference>
<evidence type="ECO:0000259" key="5">
    <source>
        <dbReference type="PROSITE" id="PS51746"/>
    </source>
</evidence>
<keyword evidence="7" id="KW-1185">Reference proteome</keyword>
<organism evidence="6 7">
    <name type="scientific">Biomphalaria pfeifferi</name>
    <name type="common">Bloodfluke planorb</name>
    <name type="synonym">Freshwater snail</name>
    <dbReference type="NCBI Taxonomy" id="112525"/>
    <lineage>
        <taxon>Eukaryota</taxon>
        <taxon>Metazoa</taxon>
        <taxon>Spiralia</taxon>
        <taxon>Lophotrochozoa</taxon>
        <taxon>Mollusca</taxon>
        <taxon>Gastropoda</taxon>
        <taxon>Heterobranchia</taxon>
        <taxon>Euthyneura</taxon>
        <taxon>Panpulmonata</taxon>
        <taxon>Hygrophila</taxon>
        <taxon>Lymnaeoidea</taxon>
        <taxon>Planorbidae</taxon>
        <taxon>Biomphalaria</taxon>
    </lineage>
</organism>
<dbReference type="PROSITE" id="PS51746">
    <property type="entry name" value="PPM_2"/>
    <property type="match status" value="1"/>
</dbReference>
<evidence type="ECO:0000256" key="2">
    <source>
        <dbReference type="ARBA" id="ARBA00022801"/>
    </source>
</evidence>
<dbReference type="EMBL" id="JASAOG010000008">
    <property type="protein sequence ID" value="KAK0067158.1"/>
    <property type="molecule type" value="Genomic_DNA"/>
</dbReference>
<dbReference type="AlphaFoldDB" id="A0AAD8FKD4"/>
<dbReference type="InterPro" id="IPR000222">
    <property type="entry name" value="PP2C_BS"/>
</dbReference>
<feature type="domain" description="PPM-type phosphatase" evidence="5">
    <location>
        <begin position="122"/>
        <end position="375"/>
    </location>
</feature>
<keyword evidence="1" id="KW-0479">Metal-binding</keyword>
<keyword evidence="2 4" id="KW-0378">Hydrolase</keyword>
<dbReference type="PROSITE" id="PS01032">
    <property type="entry name" value="PPM_1"/>
    <property type="match status" value="1"/>
</dbReference>
<dbReference type="PANTHER" id="PTHR47992">
    <property type="entry name" value="PROTEIN PHOSPHATASE"/>
    <property type="match status" value="1"/>
</dbReference>
<evidence type="ECO:0000256" key="1">
    <source>
        <dbReference type="ARBA" id="ARBA00022723"/>
    </source>
</evidence>
<accession>A0AAD8FKD4</accession>
<dbReference type="Pfam" id="PF00481">
    <property type="entry name" value="PP2C"/>
    <property type="match status" value="1"/>
</dbReference>
<evidence type="ECO:0000256" key="3">
    <source>
        <dbReference type="ARBA" id="ARBA00022912"/>
    </source>
</evidence>
<evidence type="ECO:0000256" key="4">
    <source>
        <dbReference type="RuleBase" id="RU003465"/>
    </source>
</evidence>
<proteinExistence type="inferred from homology"/>
<dbReference type="InterPro" id="IPR036457">
    <property type="entry name" value="PPM-type-like_dom_sf"/>
</dbReference>
<dbReference type="SMART" id="SM00332">
    <property type="entry name" value="PP2Cc"/>
    <property type="match status" value="1"/>
</dbReference>
<dbReference type="GO" id="GO:0004722">
    <property type="term" value="F:protein serine/threonine phosphatase activity"/>
    <property type="evidence" value="ECO:0007669"/>
    <property type="project" value="InterPro"/>
</dbReference>
<dbReference type="GO" id="GO:0046872">
    <property type="term" value="F:metal ion binding"/>
    <property type="evidence" value="ECO:0007669"/>
    <property type="project" value="UniProtKB-KW"/>
</dbReference>
<dbReference type="InterPro" id="IPR015655">
    <property type="entry name" value="PP2C"/>
</dbReference>
<keyword evidence="3 4" id="KW-0904">Protein phosphatase</keyword>
<dbReference type="InterPro" id="IPR001932">
    <property type="entry name" value="PPM-type_phosphatase-like_dom"/>
</dbReference>
<protein>
    <submittedName>
        <fullName evidence="6">Protein phosphatase 1K mitochondrial</fullName>
    </submittedName>
</protein>
<comment type="similarity">
    <text evidence="4">Belongs to the PP2C family.</text>
</comment>
<dbReference type="Proteomes" id="UP001233172">
    <property type="component" value="Unassembled WGS sequence"/>
</dbReference>
<reference evidence="6" key="2">
    <citation type="submission" date="2023-04" db="EMBL/GenBank/DDBJ databases">
        <authorList>
            <person name="Bu L."/>
            <person name="Lu L."/>
            <person name="Laidemitt M.R."/>
            <person name="Zhang S.M."/>
            <person name="Mutuku M."/>
            <person name="Mkoji G."/>
            <person name="Steinauer M."/>
            <person name="Loker E.S."/>
        </authorList>
    </citation>
    <scope>NUCLEOTIDE SEQUENCE</scope>
    <source>
        <strain evidence="6">KasaAsao</strain>
        <tissue evidence="6">Whole Snail</tissue>
    </source>
</reference>
<evidence type="ECO:0000313" key="7">
    <source>
        <dbReference type="Proteomes" id="UP001233172"/>
    </source>
</evidence>
<evidence type="ECO:0000313" key="6">
    <source>
        <dbReference type="EMBL" id="KAK0067158.1"/>
    </source>
</evidence>
<dbReference type="CDD" id="cd00143">
    <property type="entry name" value="PP2Cc"/>
    <property type="match status" value="1"/>
</dbReference>
<comment type="caution">
    <text evidence="6">The sequence shown here is derived from an EMBL/GenBank/DDBJ whole genome shotgun (WGS) entry which is preliminary data.</text>
</comment>
<gene>
    <name evidence="6" type="ORF">Bpfe_003256</name>
</gene>
<dbReference type="SUPFAM" id="SSF81606">
    <property type="entry name" value="PP2C-like"/>
    <property type="match status" value="1"/>
</dbReference>
<reference evidence="6" key="1">
    <citation type="journal article" date="2023" name="PLoS Negl. Trop. Dis.">
        <title>A genome sequence for Biomphalaria pfeifferi, the major vector snail for the human-infecting parasite Schistosoma mansoni.</title>
        <authorList>
            <person name="Bu L."/>
            <person name="Lu L."/>
            <person name="Laidemitt M.R."/>
            <person name="Zhang S.M."/>
            <person name="Mutuku M."/>
            <person name="Mkoji G."/>
            <person name="Steinauer M."/>
            <person name="Loker E.S."/>
        </authorList>
    </citation>
    <scope>NUCLEOTIDE SEQUENCE</scope>
    <source>
        <strain evidence="6">KasaAsao</strain>
    </source>
</reference>